<dbReference type="EMBL" id="CM007904">
    <property type="protein sequence ID" value="OTF96269.1"/>
    <property type="molecule type" value="Genomic_DNA"/>
</dbReference>
<dbReference type="EMBL" id="MNCJ02000330">
    <property type="protein sequence ID" value="KAF5766453.1"/>
    <property type="molecule type" value="Genomic_DNA"/>
</dbReference>
<proteinExistence type="predicted"/>
<evidence type="ECO:0000313" key="2">
    <source>
        <dbReference type="EMBL" id="OTF96269.1"/>
    </source>
</evidence>
<keyword evidence="3" id="KW-1185">Reference proteome</keyword>
<dbReference type="InParanoid" id="A0A251SBN6"/>
<reference evidence="2" key="2">
    <citation type="submission" date="2017-02" db="EMBL/GenBank/DDBJ databases">
        <title>Sunflower complete genome.</title>
        <authorList>
            <person name="Langlade N."/>
            <person name="Munos S."/>
        </authorList>
    </citation>
    <scope>NUCLEOTIDE SEQUENCE [LARGE SCALE GENOMIC DNA]</scope>
    <source>
        <tissue evidence="2">Leaves</tissue>
    </source>
</reference>
<reference evidence="1 3" key="1">
    <citation type="journal article" date="2017" name="Nature">
        <title>The sunflower genome provides insights into oil metabolism, flowering and Asterid evolution.</title>
        <authorList>
            <person name="Badouin H."/>
            <person name="Gouzy J."/>
            <person name="Grassa C.J."/>
            <person name="Murat F."/>
            <person name="Staton S.E."/>
            <person name="Cottret L."/>
            <person name="Lelandais-Briere C."/>
            <person name="Owens G.L."/>
            <person name="Carrere S."/>
            <person name="Mayjonade B."/>
            <person name="Legrand L."/>
            <person name="Gill N."/>
            <person name="Kane N.C."/>
            <person name="Bowers J.E."/>
            <person name="Hubner S."/>
            <person name="Bellec A."/>
            <person name="Berard A."/>
            <person name="Berges H."/>
            <person name="Blanchet N."/>
            <person name="Boniface M.C."/>
            <person name="Brunel D."/>
            <person name="Catrice O."/>
            <person name="Chaidir N."/>
            <person name="Claudel C."/>
            <person name="Donnadieu C."/>
            <person name="Faraut T."/>
            <person name="Fievet G."/>
            <person name="Helmstetter N."/>
            <person name="King M."/>
            <person name="Knapp S.J."/>
            <person name="Lai Z."/>
            <person name="Le Paslier M.C."/>
            <person name="Lippi Y."/>
            <person name="Lorenzon L."/>
            <person name="Mandel J.R."/>
            <person name="Marage G."/>
            <person name="Marchand G."/>
            <person name="Marquand E."/>
            <person name="Bret-Mestries E."/>
            <person name="Morien E."/>
            <person name="Nambeesan S."/>
            <person name="Nguyen T."/>
            <person name="Pegot-Espagnet P."/>
            <person name="Pouilly N."/>
            <person name="Raftis F."/>
            <person name="Sallet E."/>
            <person name="Schiex T."/>
            <person name="Thomas J."/>
            <person name="Vandecasteele C."/>
            <person name="Vares D."/>
            <person name="Vear F."/>
            <person name="Vautrin S."/>
            <person name="Crespi M."/>
            <person name="Mangin B."/>
            <person name="Burke J.M."/>
            <person name="Salse J."/>
            <person name="Munos S."/>
            <person name="Vincourt P."/>
            <person name="Rieseberg L.H."/>
            <person name="Langlade N.B."/>
        </authorList>
    </citation>
    <scope>NUCLEOTIDE SEQUENCE [LARGE SCALE GENOMIC DNA]</scope>
    <source>
        <strain evidence="3">cv. SF193</strain>
        <tissue evidence="1">Leaves</tissue>
    </source>
</reference>
<evidence type="ECO:0000313" key="1">
    <source>
        <dbReference type="EMBL" id="KAF5766453.1"/>
    </source>
</evidence>
<gene>
    <name evidence="2" type="ORF">HannXRQ_Chr15g0492201</name>
    <name evidence="1" type="ORF">HanXRQr2_Chr15g0715571</name>
</gene>
<name>A0A251SBN6_HELAN</name>
<dbReference type="Gramene" id="mRNA:HanXRQr2_Chr15g0715571">
    <property type="protein sequence ID" value="CDS:HanXRQr2_Chr15g0715571.1"/>
    <property type="gene ID" value="HanXRQr2_Chr15g0715571"/>
</dbReference>
<reference evidence="1" key="3">
    <citation type="submission" date="2020-06" db="EMBL/GenBank/DDBJ databases">
        <title>Helianthus annuus Genome sequencing and assembly Release 2.</title>
        <authorList>
            <person name="Gouzy J."/>
            <person name="Langlade N."/>
            <person name="Munos S."/>
        </authorList>
    </citation>
    <scope>NUCLEOTIDE SEQUENCE</scope>
    <source>
        <tissue evidence="1">Leaves</tissue>
    </source>
</reference>
<accession>A0A251SBN6</accession>
<protein>
    <submittedName>
        <fullName evidence="2">Uncharacterized protein</fullName>
    </submittedName>
</protein>
<sequence length="81" mass="9836">MLAFNWELNILTSIAQMFPFVHIRRLVVNMQRSLIDLVDLVRPINVVTKFYFRMCLIIDKKSWFRSEVEMLSKVFSYYLTR</sequence>
<organism evidence="2 3">
    <name type="scientific">Helianthus annuus</name>
    <name type="common">Common sunflower</name>
    <dbReference type="NCBI Taxonomy" id="4232"/>
    <lineage>
        <taxon>Eukaryota</taxon>
        <taxon>Viridiplantae</taxon>
        <taxon>Streptophyta</taxon>
        <taxon>Embryophyta</taxon>
        <taxon>Tracheophyta</taxon>
        <taxon>Spermatophyta</taxon>
        <taxon>Magnoliopsida</taxon>
        <taxon>eudicotyledons</taxon>
        <taxon>Gunneridae</taxon>
        <taxon>Pentapetalae</taxon>
        <taxon>asterids</taxon>
        <taxon>campanulids</taxon>
        <taxon>Asterales</taxon>
        <taxon>Asteraceae</taxon>
        <taxon>Asteroideae</taxon>
        <taxon>Heliantheae alliance</taxon>
        <taxon>Heliantheae</taxon>
        <taxon>Helianthus</taxon>
    </lineage>
</organism>
<dbReference type="Proteomes" id="UP000215914">
    <property type="component" value="Chromosome 15"/>
</dbReference>
<evidence type="ECO:0000313" key="3">
    <source>
        <dbReference type="Proteomes" id="UP000215914"/>
    </source>
</evidence>
<dbReference type="AlphaFoldDB" id="A0A251SBN6"/>